<proteinExistence type="predicted"/>
<gene>
    <name evidence="2" type="ORF">BST17_24910</name>
</gene>
<name>A0A1W9YQ52_MYCBA</name>
<dbReference type="RefSeq" id="WP_109750286.1">
    <property type="nucleotide sequence ID" value="NZ_JACKVM010000014.1"/>
</dbReference>
<protein>
    <recommendedName>
        <fullName evidence="1">RNA polymerase sigma-70 region 4 domain-containing protein</fullName>
    </recommendedName>
</protein>
<sequence length="181" mass="20213">MPRKGKAILLDAREASGQYGWTDENLAAVHAARDAGWTLQEIADVLGCTREYVRQLYEKESDPTCEVTGFPEKPKRPQAPQRIPVNVLRRRLVSSGEIQELVDLQRVAKRRRSNGNPATVAAAEELWRRVNDLVNLGVSSTWLSQQMGLSSQTLNWGLVRYGYRDCPPSQSLKVTGGGQHD</sequence>
<reference evidence="2 3" key="1">
    <citation type="submission" date="2017-02" db="EMBL/GenBank/DDBJ databases">
        <title>The new phylogeny of genus Mycobacterium.</title>
        <authorList>
            <person name="Tortoli E."/>
            <person name="Trovato A."/>
            <person name="Cirillo D.M."/>
        </authorList>
    </citation>
    <scope>NUCLEOTIDE SEQUENCE [LARGE SCALE GENOMIC DNA]</scope>
    <source>
        <strain evidence="2 3">DSM 45578</strain>
    </source>
</reference>
<keyword evidence="3" id="KW-1185">Reference proteome</keyword>
<dbReference type="Pfam" id="PF04545">
    <property type="entry name" value="Sigma70_r4"/>
    <property type="match status" value="1"/>
</dbReference>
<dbReference type="SUPFAM" id="SSF88659">
    <property type="entry name" value="Sigma3 and sigma4 domains of RNA polymerase sigma factors"/>
    <property type="match status" value="1"/>
</dbReference>
<dbReference type="AlphaFoldDB" id="A0A1W9YQ52"/>
<feature type="domain" description="RNA polymerase sigma-70 region 4" evidence="1">
    <location>
        <begin position="31"/>
        <end position="58"/>
    </location>
</feature>
<dbReference type="InterPro" id="IPR007630">
    <property type="entry name" value="RNA_pol_sigma70_r4"/>
</dbReference>
<dbReference type="OrthoDB" id="68373at2"/>
<dbReference type="GO" id="GO:0006352">
    <property type="term" value="P:DNA-templated transcription initiation"/>
    <property type="evidence" value="ECO:0007669"/>
    <property type="project" value="InterPro"/>
</dbReference>
<dbReference type="Proteomes" id="UP000192366">
    <property type="component" value="Unassembled WGS sequence"/>
</dbReference>
<dbReference type="InterPro" id="IPR013324">
    <property type="entry name" value="RNA_pol_sigma_r3/r4-like"/>
</dbReference>
<accession>A0A1W9YQ52</accession>
<evidence type="ECO:0000313" key="3">
    <source>
        <dbReference type="Proteomes" id="UP000192366"/>
    </source>
</evidence>
<dbReference type="STRING" id="564198.BST17_24910"/>
<comment type="caution">
    <text evidence="2">The sequence shown here is derived from an EMBL/GenBank/DDBJ whole genome shotgun (WGS) entry which is preliminary data.</text>
</comment>
<evidence type="ECO:0000259" key="1">
    <source>
        <dbReference type="Pfam" id="PF04545"/>
    </source>
</evidence>
<dbReference type="EMBL" id="MVHJ01000033">
    <property type="protein sequence ID" value="ORA02154.1"/>
    <property type="molecule type" value="Genomic_DNA"/>
</dbReference>
<evidence type="ECO:0000313" key="2">
    <source>
        <dbReference type="EMBL" id="ORA02154.1"/>
    </source>
</evidence>
<dbReference type="GO" id="GO:0003700">
    <property type="term" value="F:DNA-binding transcription factor activity"/>
    <property type="evidence" value="ECO:0007669"/>
    <property type="project" value="InterPro"/>
</dbReference>
<organism evidence="2 3">
    <name type="scientific">Mycolicibacterium bacteremicum</name>
    <name type="common">Mycobacterium bacteremicum</name>
    <dbReference type="NCBI Taxonomy" id="564198"/>
    <lineage>
        <taxon>Bacteria</taxon>
        <taxon>Bacillati</taxon>
        <taxon>Actinomycetota</taxon>
        <taxon>Actinomycetes</taxon>
        <taxon>Mycobacteriales</taxon>
        <taxon>Mycobacteriaceae</taxon>
        <taxon>Mycolicibacterium</taxon>
    </lineage>
</organism>